<comment type="caution">
    <text evidence="1">The sequence shown here is derived from an EMBL/GenBank/DDBJ whole genome shotgun (WGS) entry which is preliminary data.</text>
</comment>
<organism evidence="1 2">
    <name type="scientific">Marivivens niveibacter</name>
    <dbReference type="NCBI Taxonomy" id="1930667"/>
    <lineage>
        <taxon>Bacteria</taxon>
        <taxon>Pseudomonadati</taxon>
        <taxon>Pseudomonadota</taxon>
        <taxon>Alphaproteobacteria</taxon>
        <taxon>Rhodobacterales</taxon>
        <taxon>Paracoccaceae</taxon>
        <taxon>Marivivens group</taxon>
        <taxon>Marivivens</taxon>
    </lineage>
</organism>
<sequence>MLGEIDDTSASYGEHLPRLFDLLSGLTKNIAHETNEASISFMTYLHEVETAIADEKDKTDAAISHISDLEDVSAQHSKDQMKLTHDMMEVKKVGAMIREEIKSTREVMASVADAINNMRVGFGKLDDVTAAILDLEVKVNATSEKYPDALSDFTDISMDVARLANATNAISRKLHPYVTAATREVAPYTSEEEQEKQASIFANLDKQNEIMRNVQSTVSGVTWNFAELVELNEEQQGERKAMSKKIEGSIRNAISSAQLGDVIRQQAETIDLMLQEMSTFIRDRDISSDIRNDVDNLIAQLSQKYVMYSQRRIHTQEGHEGEDSWSDNDGDLKIELF</sequence>
<proteinExistence type="predicted"/>
<reference evidence="1 2" key="1">
    <citation type="submission" date="2016-12" db="EMBL/GenBank/DDBJ databases">
        <title>The draft genome sequence of HSLHS2.</title>
        <authorList>
            <person name="Hu D."/>
            <person name="Wang L."/>
            <person name="Shao Z."/>
        </authorList>
    </citation>
    <scope>NUCLEOTIDE SEQUENCE [LARGE SCALE GENOMIC DNA]</scope>
    <source>
        <strain evidence="1">MCCC 1A06712</strain>
    </source>
</reference>
<dbReference type="AlphaFoldDB" id="A0A251X1Q2"/>
<evidence type="ECO:0008006" key="3">
    <source>
        <dbReference type="Google" id="ProtNLM"/>
    </source>
</evidence>
<name>A0A251X1Q2_9RHOB</name>
<dbReference type="EMBL" id="MSPP01000001">
    <property type="protein sequence ID" value="OUD10617.1"/>
    <property type="molecule type" value="Genomic_DNA"/>
</dbReference>
<gene>
    <name evidence="1" type="ORF">BVC71_03755</name>
</gene>
<keyword evidence="2" id="KW-1185">Reference proteome</keyword>
<dbReference type="OrthoDB" id="9784724at2"/>
<evidence type="ECO:0000313" key="2">
    <source>
        <dbReference type="Proteomes" id="UP000194664"/>
    </source>
</evidence>
<evidence type="ECO:0000313" key="1">
    <source>
        <dbReference type="EMBL" id="OUD10617.1"/>
    </source>
</evidence>
<dbReference type="RefSeq" id="WP_086450266.1">
    <property type="nucleotide sequence ID" value="NZ_MSPP01000001.1"/>
</dbReference>
<accession>A0A251X1Q2</accession>
<protein>
    <recommendedName>
        <fullName evidence="3">Chemotaxis protein</fullName>
    </recommendedName>
</protein>
<dbReference type="Proteomes" id="UP000194664">
    <property type="component" value="Unassembled WGS sequence"/>
</dbReference>